<feature type="coiled-coil region" evidence="1">
    <location>
        <begin position="44"/>
        <end position="71"/>
    </location>
</feature>
<dbReference type="EMBL" id="AZJI01000004">
    <property type="protein sequence ID" value="ETD24008.1"/>
    <property type="molecule type" value="Genomic_DNA"/>
</dbReference>
<evidence type="ECO:0000313" key="4">
    <source>
        <dbReference type="Proteomes" id="UP000018731"/>
    </source>
</evidence>
<proteinExistence type="predicted"/>
<dbReference type="Proteomes" id="UP000018731">
    <property type="component" value="Unassembled WGS sequence"/>
</dbReference>
<keyword evidence="4" id="KW-1185">Reference proteome</keyword>
<dbReference type="OrthoDB" id="5329345at2"/>
<dbReference type="Pfam" id="PF21862">
    <property type="entry name" value="CiaD"/>
    <property type="match status" value="1"/>
</dbReference>
<sequence length="178" mass="19896">MESELKDLVLQALDNVEKEAQIGGGQNASENLQKKDSMQVTQTNENEISLNARLNENLNALKDNLNSESSAFEAIDNTANTANATKSLLSQNSLNKDSLRLTIQSSKTTSGKVIPAQEAVFSPSNIEFLEMLREKLLVLFEGLKMPQMRDSKEKLDLVVNFLQYELCLLDDFLKDNKK</sequence>
<dbReference type="RefSeq" id="WP_023927479.1">
    <property type="nucleotide sequence ID" value="NZ_KI669454.1"/>
</dbReference>
<gene>
    <name evidence="3" type="ORF">HMPREF2086_00755</name>
</gene>
<dbReference type="HOGENOM" id="CLU_1508612_0_0_7"/>
<dbReference type="STRING" id="1357400.HMPREF2086_00755"/>
<evidence type="ECO:0000259" key="2">
    <source>
        <dbReference type="Pfam" id="PF21862"/>
    </source>
</evidence>
<dbReference type="AlphaFoldDB" id="V8C9D2"/>
<feature type="domain" description="Campylobacter invasion antigen D C-terminal" evidence="2">
    <location>
        <begin position="123"/>
        <end position="174"/>
    </location>
</feature>
<name>V8C9D2_9HELI</name>
<protein>
    <recommendedName>
        <fullName evidence="2">Campylobacter invasion antigen D C-terminal domain-containing protein</fullName>
    </recommendedName>
</protein>
<reference evidence="3 4" key="1">
    <citation type="journal article" date="2014" name="Genome Announc.">
        <title>Draft genome sequences of six enterohepatic helicobacter species isolated from humans and one from rhesus macaques.</title>
        <authorList>
            <person name="Shen Z."/>
            <person name="Sheh A."/>
            <person name="Young S.K."/>
            <person name="Abouelliel A."/>
            <person name="Ward D.V."/>
            <person name="Earl A.M."/>
            <person name="Fox J.G."/>
        </authorList>
    </citation>
    <scope>NUCLEOTIDE SEQUENCE [LARGE SCALE GENOMIC DNA]</scope>
    <source>
        <strain evidence="3 4">MIT 99-5501</strain>
    </source>
</reference>
<organism evidence="3 4">
    <name type="scientific">Helicobacter macacae MIT 99-5501</name>
    <dbReference type="NCBI Taxonomy" id="1357400"/>
    <lineage>
        <taxon>Bacteria</taxon>
        <taxon>Pseudomonadati</taxon>
        <taxon>Campylobacterota</taxon>
        <taxon>Epsilonproteobacteria</taxon>
        <taxon>Campylobacterales</taxon>
        <taxon>Helicobacteraceae</taxon>
        <taxon>Helicobacter</taxon>
    </lineage>
</organism>
<dbReference type="InterPro" id="IPR054057">
    <property type="entry name" value="CiaD_C"/>
</dbReference>
<evidence type="ECO:0000313" key="3">
    <source>
        <dbReference type="EMBL" id="ETD24008.1"/>
    </source>
</evidence>
<comment type="caution">
    <text evidence="3">The sequence shown here is derived from an EMBL/GenBank/DDBJ whole genome shotgun (WGS) entry which is preliminary data.</text>
</comment>
<dbReference type="PATRIC" id="fig|1357400.3.peg.1040"/>
<accession>V8C9D2</accession>
<keyword evidence="1" id="KW-0175">Coiled coil</keyword>
<evidence type="ECO:0000256" key="1">
    <source>
        <dbReference type="SAM" id="Coils"/>
    </source>
</evidence>